<keyword evidence="6" id="KW-1185">Reference proteome</keyword>
<dbReference type="Proteomes" id="UP000253759">
    <property type="component" value="Unassembled WGS sequence"/>
</dbReference>
<evidence type="ECO:0000313" key="6">
    <source>
        <dbReference type="Proteomes" id="UP000253759"/>
    </source>
</evidence>
<proteinExistence type="inferred from homology"/>
<evidence type="ECO:0000256" key="4">
    <source>
        <dbReference type="PIRSR" id="PIRSR001365-2"/>
    </source>
</evidence>
<accession>A0A369W6A4</accession>
<dbReference type="PIRSF" id="PIRSF001365">
    <property type="entry name" value="DHDPS"/>
    <property type="match status" value="1"/>
</dbReference>
<dbReference type="PANTHER" id="PTHR12128:SF66">
    <property type="entry name" value="4-HYDROXY-2-OXOGLUTARATE ALDOLASE, MITOCHONDRIAL"/>
    <property type="match status" value="1"/>
</dbReference>
<dbReference type="SMART" id="SM01130">
    <property type="entry name" value="DHDPS"/>
    <property type="match status" value="1"/>
</dbReference>
<dbReference type="CDD" id="cd00408">
    <property type="entry name" value="DHDPS-like"/>
    <property type="match status" value="1"/>
</dbReference>
<dbReference type="GO" id="GO:0008840">
    <property type="term" value="F:4-hydroxy-tetrahydrodipicolinate synthase activity"/>
    <property type="evidence" value="ECO:0007669"/>
    <property type="project" value="TreeGrafter"/>
</dbReference>
<dbReference type="EMBL" id="QQNH01000005">
    <property type="protein sequence ID" value="RDE09549.1"/>
    <property type="molecule type" value="Genomic_DNA"/>
</dbReference>
<dbReference type="AlphaFoldDB" id="A0A369W6A4"/>
<dbReference type="Pfam" id="PF00701">
    <property type="entry name" value="DHDPS"/>
    <property type="match status" value="1"/>
</dbReference>
<feature type="binding site" evidence="4">
    <location>
        <position position="216"/>
    </location>
    <ligand>
        <name>pyruvate</name>
        <dbReference type="ChEBI" id="CHEBI:15361"/>
    </ligand>
</feature>
<dbReference type="PANTHER" id="PTHR12128">
    <property type="entry name" value="DIHYDRODIPICOLINATE SYNTHASE"/>
    <property type="match status" value="1"/>
</dbReference>
<evidence type="ECO:0000313" key="5">
    <source>
        <dbReference type="EMBL" id="RDE09549.1"/>
    </source>
</evidence>
<reference evidence="6" key="1">
    <citation type="submission" date="2018-07" db="EMBL/GenBank/DDBJ databases">
        <authorList>
            <person name="Liu B.-T."/>
            <person name="Du Z."/>
        </authorList>
    </citation>
    <scope>NUCLEOTIDE SEQUENCE [LARGE SCALE GENOMIC DNA]</scope>
    <source>
        <strain evidence="6">XYN52</strain>
    </source>
</reference>
<dbReference type="InterPro" id="IPR002220">
    <property type="entry name" value="DapA-like"/>
</dbReference>
<comment type="caution">
    <text evidence="5">The sequence shown here is derived from an EMBL/GenBank/DDBJ whole genome shotgun (WGS) entry which is preliminary data.</text>
</comment>
<evidence type="ECO:0000256" key="3">
    <source>
        <dbReference type="PIRNR" id="PIRNR001365"/>
    </source>
</evidence>
<gene>
    <name evidence="5" type="ORF">DVH29_05150</name>
</gene>
<organism evidence="5 6">
    <name type="scientific">Pelagibacterium lacus</name>
    <dbReference type="NCBI Taxonomy" id="2282655"/>
    <lineage>
        <taxon>Bacteria</taxon>
        <taxon>Pseudomonadati</taxon>
        <taxon>Pseudomonadota</taxon>
        <taxon>Alphaproteobacteria</taxon>
        <taxon>Hyphomicrobiales</taxon>
        <taxon>Devosiaceae</taxon>
        <taxon>Pelagibacterium</taxon>
    </lineage>
</organism>
<dbReference type="OrthoDB" id="9796205at2"/>
<sequence>MKLNEQARGVYVIAATPFDDNGAVDQDSINSMVDGYLAAGVSGITILGMMGEANKLSEAESKSVITGVLNRVDQRVPVVVGVSSAGLDPLVALSKFSMDAGAAGVMATPIPSIRTDEALYGYFERVCNAIGSQTPLVFQDYPFVTSVHASVPVLERLIDDFAQIVMIKHEDWPGLSKLTRLRAGSDSGAHRRVSILVGNGGMYLPPELGRGADGAMTGFAYPEMLVDVCDLYSAGKAEQGEDLFDLYLPLLRYEAQPGIGLALRKELLRRRGLMASSYVRAPGPRLSKEDHAELDSLVARLERSLHAAGIQPRNLV</sequence>
<name>A0A369W6A4_9HYPH</name>
<dbReference type="GO" id="GO:0005829">
    <property type="term" value="C:cytosol"/>
    <property type="evidence" value="ECO:0007669"/>
    <property type="project" value="TreeGrafter"/>
</dbReference>
<protein>
    <submittedName>
        <fullName evidence="5">Dihydrodipicolinate synthase family protein</fullName>
    </submittedName>
</protein>
<evidence type="ECO:0000256" key="1">
    <source>
        <dbReference type="ARBA" id="ARBA00007592"/>
    </source>
</evidence>
<dbReference type="SUPFAM" id="SSF51569">
    <property type="entry name" value="Aldolase"/>
    <property type="match status" value="1"/>
</dbReference>
<dbReference type="Gene3D" id="3.20.20.70">
    <property type="entry name" value="Aldolase class I"/>
    <property type="match status" value="1"/>
</dbReference>
<evidence type="ECO:0000256" key="2">
    <source>
        <dbReference type="ARBA" id="ARBA00023239"/>
    </source>
</evidence>
<keyword evidence="2 3" id="KW-0456">Lyase</keyword>
<dbReference type="InterPro" id="IPR013785">
    <property type="entry name" value="Aldolase_TIM"/>
</dbReference>
<dbReference type="RefSeq" id="WP_114645096.1">
    <property type="nucleotide sequence ID" value="NZ_QQNH01000005.1"/>
</dbReference>
<comment type="similarity">
    <text evidence="1 3">Belongs to the DapA family.</text>
</comment>